<comment type="caution">
    <text evidence="4">The sequence shown here is derived from an EMBL/GenBank/DDBJ whole genome shotgun (WGS) entry which is preliminary data.</text>
</comment>
<gene>
    <name evidence="4" type="ORF">POL72_24680</name>
</gene>
<sequence length="243" mass="27122">MTRPGKQSGRQYTEAEVRAILERALRDTQARGVSHDELVAAAEEIGISRGAIEAASRDVEHVRGEEEAREAILARRRKGFRTHLFSFLLVNAFLFAVNALTDGPWWFFWPLLGCGLGLAFHALGALSSDVSPRQIRGELERSAAQARKEQHRRLKEQRRAERLERKQRLEQSAEDFGHAVEEGVATVLSRIAQEIRGSAPPPAPVEGASKRSRIAPLDAEEAEFEELGEEEADRAARRGRGDR</sequence>
<proteinExistence type="predicted"/>
<dbReference type="InterPro" id="IPR025698">
    <property type="entry name" value="2TM_dom"/>
</dbReference>
<keyword evidence="2" id="KW-0812">Transmembrane</keyword>
<accession>A0ABT5C3G1</accession>
<name>A0ABT5C3G1_9BACT</name>
<evidence type="ECO:0000313" key="5">
    <source>
        <dbReference type="Proteomes" id="UP001217485"/>
    </source>
</evidence>
<keyword evidence="2" id="KW-0472">Membrane</keyword>
<evidence type="ECO:0000259" key="3">
    <source>
        <dbReference type="Pfam" id="PF13239"/>
    </source>
</evidence>
<reference evidence="4 5" key="1">
    <citation type="submission" date="2023-01" db="EMBL/GenBank/DDBJ databases">
        <title>Minimal conservation of predation-associated metabolite biosynthetic gene clusters underscores biosynthetic potential of Myxococcota including descriptions for ten novel species: Archangium lansinium sp. nov., Myxococcus landrumus sp. nov., Nannocystis bai.</title>
        <authorList>
            <person name="Ahearne A."/>
            <person name="Stevens C."/>
            <person name="Dowd S."/>
        </authorList>
    </citation>
    <scope>NUCLEOTIDE SEQUENCE [LARGE SCALE GENOMIC DNA]</scope>
    <source>
        <strain evidence="4 5">WIWO2</strain>
    </source>
</reference>
<feature type="transmembrane region" description="Helical" evidence="2">
    <location>
        <begin position="107"/>
        <end position="126"/>
    </location>
</feature>
<evidence type="ECO:0000313" key="4">
    <source>
        <dbReference type="EMBL" id="MDC0680957.1"/>
    </source>
</evidence>
<protein>
    <submittedName>
        <fullName evidence="4">2TM domain-containing protein</fullName>
    </submittedName>
</protein>
<keyword evidence="2" id="KW-1133">Transmembrane helix</keyword>
<dbReference type="Proteomes" id="UP001217485">
    <property type="component" value="Unassembled WGS sequence"/>
</dbReference>
<dbReference type="Pfam" id="PF13239">
    <property type="entry name" value="2TM"/>
    <property type="match status" value="1"/>
</dbReference>
<feature type="transmembrane region" description="Helical" evidence="2">
    <location>
        <begin position="84"/>
        <end position="101"/>
    </location>
</feature>
<organism evidence="4 5">
    <name type="scientific">Sorangium atrum</name>
    <dbReference type="NCBI Taxonomy" id="2995308"/>
    <lineage>
        <taxon>Bacteria</taxon>
        <taxon>Pseudomonadati</taxon>
        <taxon>Myxococcota</taxon>
        <taxon>Polyangia</taxon>
        <taxon>Polyangiales</taxon>
        <taxon>Polyangiaceae</taxon>
        <taxon>Sorangium</taxon>
    </lineage>
</organism>
<feature type="compositionally biased region" description="Acidic residues" evidence="1">
    <location>
        <begin position="218"/>
        <end position="232"/>
    </location>
</feature>
<keyword evidence="5" id="KW-1185">Reference proteome</keyword>
<feature type="compositionally biased region" description="Basic and acidic residues" evidence="1">
    <location>
        <begin position="233"/>
        <end position="243"/>
    </location>
</feature>
<dbReference type="EMBL" id="JAQNDK010000003">
    <property type="protein sequence ID" value="MDC0680957.1"/>
    <property type="molecule type" value="Genomic_DNA"/>
</dbReference>
<feature type="domain" description="2TM" evidence="3">
    <location>
        <begin position="75"/>
        <end position="127"/>
    </location>
</feature>
<evidence type="ECO:0000256" key="2">
    <source>
        <dbReference type="SAM" id="Phobius"/>
    </source>
</evidence>
<dbReference type="RefSeq" id="WP_272098010.1">
    <property type="nucleotide sequence ID" value="NZ_JAQNDK010000003.1"/>
</dbReference>
<feature type="region of interest" description="Disordered" evidence="1">
    <location>
        <begin position="195"/>
        <end position="243"/>
    </location>
</feature>
<evidence type="ECO:0000256" key="1">
    <source>
        <dbReference type="SAM" id="MobiDB-lite"/>
    </source>
</evidence>